<sequence length="80" mass="8995">MGQYKKSLTILNKSLEIDPNNADILCNRPLDGNLVPSREEFSKVALKSLNGTQNNSLEFLTEHPDAIYISQFIDTSKILE</sequence>
<accession>A0A9N9GVZ3</accession>
<protein>
    <submittedName>
        <fullName evidence="1">9008_t:CDS:1</fullName>
    </submittedName>
</protein>
<keyword evidence="2" id="KW-1185">Reference proteome</keyword>
<dbReference type="AlphaFoldDB" id="A0A9N9GVZ3"/>
<gene>
    <name evidence="1" type="ORF">CPELLU_LOCUS8732</name>
</gene>
<evidence type="ECO:0000313" key="1">
    <source>
        <dbReference type="EMBL" id="CAG8638399.1"/>
    </source>
</evidence>
<dbReference type="OrthoDB" id="10503678at2759"/>
<proteinExistence type="predicted"/>
<dbReference type="Proteomes" id="UP000789759">
    <property type="component" value="Unassembled WGS sequence"/>
</dbReference>
<comment type="caution">
    <text evidence="1">The sequence shown here is derived from an EMBL/GenBank/DDBJ whole genome shotgun (WGS) entry which is preliminary data.</text>
</comment>
<dbReference type="EMBL" id="CAJVQA010006314">
    <property type="protein sequence ID" value="CAG8638399.1"/>
    <property type="molecule type" value="Genomic_DNA"/>
</dbReference>
<organism evidence="1 2">
    <name type="scientific">Cetraspora pellucida</name>
    <dbReference type="NCBI Taxonomy" id="1433469"/>
    <lineage>
        <taxon>Eukaryota</taxon>
        <taxon>Fungi</taxon>
        <taxon>Fungi incertae sedis</taxon>
        <taxon>Mucoromycota</taxon>
        <taxon>Glomeromycotina</taxon>
        <taxon>Glomeromycetes</taxon>
        <taxon>Diversisporales</taxon>
        <taxon>Gigasporaceae</taxon>
        <taxon>Cetraspora</taxon>
    </lineage>
</organism>
<name>A0A9N9GVZ3_9GLOM</name>
<reference evidence="1" key="1">
    <citation type="submission" date="2021-06" db="EMBL/GenBank/DDBJ databases">
        <authorList>
            <person name="Kallberg Y."/>
            <person name="Tangrot J."/>
            <person name="Rosling A."/>
        </authorList>
    </citation>
    <scope>NUCLEOTIDE SEQUENCE</scope>
    <source>
        <strain evidence="1">FL966</strain>
    </source>
</reference>
<evidence type="ECO:0000313" key="2">
    <source>
        <dbReference type="Proteomes" id="UP000789759"/>
    </source>
</evidence>
<feature type="non-terminal residue" evidence="1">
    <location>
        <position position="80"/>
    </location>
</feature>